<feature type="compositionally biased region" description="Basic residues" evidence="1">
    <location>
        <begin position="1"/>
        <end position="17"/>
    </location>
</feature>
<proteinExistence type="predicted"/>
<name>A0A645FZJ4_9ZZZZ</name>
<feature type="region of interest" description="Disordered" evidence="1">
    <location>
        <begin position="1"/>
        <end position="23"/>
    </location>
</feature>
<evidence type="ECO:0000256" key="1">
    <source>
        <dbReference type="SAM" id="MobiDB-lite"/>
    </source>
</evidence>
<comment type="caution">
    <text evidence="2">The sequence shown here is derived from an EMBL/GenBank/DDBJ whole genome shotgun (WGS) entry which is preliminary data.</text>
</comment>
<accession>A0A645FZJ4</accession>
<gene>
    <name evidence="2" type="ORF">SDC9_167352</name>
</gene>
<sequence>MRHRRRRHRPHRQHIHAHAQQARGQRIFQHVARQPGILAQHRLAAAVTVGAENPGNRLAELQRDFRRDRISVGASPHAVGPKKFAHDARQPSILNFSRIFSARRAASPSAY</sequence>
<organism evidence="2">
    <name type="scientific">bioreactor metagenome</name>
    <dbReference type="NCBI Taxonomy" id="1076179"/>
    <lineage>
        <taxon>unclassified sequences</taxon>
        <taxon>metagenomes</taxon>
        <taxon>ecological metagenomes</taxon>
    </lineage>
</organism>
<dbReference type="EMBL" id="VSSQ01067617">
    <property type="protein sequence ID" value="MPN19977.1"/>
    <property type="molecule type" value="Genomic_DNA"/>
</dbReference>
<evidence type="ECO:0000313" key="2">
    <source>
        <dbReference type="EMBL" id="MPN19977.1"/>
    </source>
</evidence>
<reference evidence="2" key="1">
    <citation type="submission" date="2019-08" db="EMBL/GenBank/DDBJ databases">
        <authorList>
            <person name="Kucharzyk K."/>
            <person name="Murdoch R.W."/>
            <person name="Higgins S."/>
            <person name="Loffler F."/>
        </authorList>
    </citation>
    <scope>NUCLEOTIDE SEQUENCE</scope>
</reference>
<protein>
    <submittedName>
        <fullName evidence="2">Uncharacterized protein</fullName>
    </submittedName>
</protein>
<dbReference type="AlphaFoldDB" id="A0A645FZJ4"/>